<keyword evidence="2" id="KW-1185">Reference proteome</keyword>
<name>A0ABP7ZW64_9SPHI</name>
<evidence type="ECO:0000313" key="2">
    <source>
        <dbReference type="Proteomes" id="UP001500167"/>
    </source>
</evidence>
<protein>
    <recommendedName>
        <fullName evidence="3">Nucleotidyltransferase</fullName>
    </recommendedName>
</protein>
<dbReference type="InterPro" id="IPR053860">
    <property type="entry name" value="DUF6932"/>
</dbReference>
<gene>
    <name evidence="1" type="ORF">GCM10022218_12700</name>
</gene>
<dbReference type="Pfam" id="PF22014">
    <property type="entry name" value="DUF6932"/>
    <property type="match status" value="1"/>
</dbReference>
<dbReference type="Proteomes" id="UP001500167">
    <property type="component" value="Unassembled WGS sequence"/>
</dbReference>
<comment type="caution">
    <text evidence="1">The sequence shown here is derived from an EMBL/GenBank/DDBJ whole genome shotgun (WGS) entry which is preliminary data.</text>
</comment>
<dbReference type="EMBL" id="BAAAZK010000002">
    <property type="protein sequence ID" value="GAA4171900.1"/>
    <property type="molecule type" value="Genomic_DNA"/>
</dbReference>
<dbReference type="RefSeq" id="WP_346084986.1">
    <property type="nucleotide sequence ID" value="NZ_BAAAZK010000002.1"/>
</dbReference>
<proteinExistence type="predicted"/>
<evidence type="ECO:0008006" key="3">
    <source>
        <dbReference type="Google" id="ProtNLM"/>
    </source>
</evidence>
<reference evidence="2" key="1">
    <citation type="journal article" date="2019" name="Int. J. Syst. Evol. Microbiol.">
        <title>The Global Catalogue of Microorganisms (GCM) 10K type strain sequencing project: providing services to taxonomists for standard genome sequencing and annotation.</title>
        <authorList>
            <consortium name="The Broad Institute Genomics Platform"/>
            <consortium name="The Broad Institute Genome Sequencing Center for Infectious Disease"/>
            <person name="Wu L."/>
            <person name="Ma J."/>
        </authorList>
    </citation>
    <scope>NUCLEOTIDE SEQUENCE [LARGE SCALE GENOMIC DNA]</scope>
    <source>
        <strain evidence="2">JCM 16722</strain>
    </source>
</reference>
<organism evidence="1 2">
    <name type="scientific">Sphingobacterium ginsenosidimutans</name>
    <dbReference type="NCBI Taxonomy" id="687845"/>
    <lineage>
        <taxon>Bacteria</taxon>
        <taxon>Pseudomonadati</taxon>
        <taxon>Bacteroidota</taxon>
        <taxon>Sphingobacteriia</taxon>
        <taxon>Sphingobacteriales</taxon>
        <taxon>Sphingobacteriaceae</taxon>
        <taxon>Sphingobacterium</taxon>
    </lineage>
</organism>
<accession>A0ABP7ZW64</accession>
<evidence type="ECO:0000313" key="1">
    <source>
        <dbReference type="EMBL" id="GAA4171900.1"/>
    </source>
</evidence>
<sequence>MNIVFNEETGLLVPGEHKLTIEEFEKIFVYNDKRQQIYNGFRKLMTVFREIGCSHLYADGSFVTKKPYPGDIDVCWHMHDDIGPKIAQLTKLKAICSPIFELDRKFIKDEFCADVFPANQMEGGSGIMFKDFFQKDKHTNESKGIVIIELL</sequence>